<keyword evidence="2" id="KW-0238">DNA-binding</keyword>
<dbReference type="InterPro" id="IPR000524">
    <property type="entry name" value="Tscrpt_reg_HTH_GntR"/>
</dbReference>
<dbReference type="RefSeq" id="WP_083169441.1">
    <property type="nucleotide sequence ID" value="NZ_AP022619.1"/>
</dbReference>
<dbReference type="GO" id="GO:0003700">
    <property type="term" value="F:DNA-binding transcription factor activity"/>
    <property type="evidence" value="ECO:0007669"/>
    <property type="project" value="InterPro"/>
</dbReference>
<proteinExistence type="predicted"/>
<dbReference type="InterPro" id="IPR011711">
    <property type="entry name" value="GntR_C"/>
</dbReference>
<dbReference type="CDD" id="cd07377">
    <property type="entry name" value="WHTH_GntR"/>
    <property type="match status" value="1"/>
</dbReference>
<keyword evidence="1" id="KW-0805">Transcription regulation</keyword>
<keyword evidence="3" id="KW-0804">Transcription</keyword>
<dbReference type="EMBL" id="MVIE01000004">
    <property type="protein sequence ID" value="ORB45469.1"/>
    <property type="molecule type" value="Genomic_DNA"/>
</dbReference>
<feature type="domain" description="HTH gntR-type" evidence="4">
    <location>
        <begin position="13"/>
        <end position="83"/>
    </location>
</feature>
<accession>A0A1X0IGJ5</accession>
<dbReference type="AlphaFoldDB" id="A0A1X0IGJ5"/>
<dbReference type="Proteomes" id="UP000192513">
    <property type="component" value="Unassembled WGS sequence"/>
</dbReference>
<comment type="caution">
    <text evidence="5">The sequence shown here is derived from an EMBL/GenBank/DDBJ whole genome shotgun (WGS) entry which is preliminary data.</text>
</comment>
<keyword evidence="6" id="KW-1185">Reference proteome</keyword>
<evidence type="ECO:0000256" key="1">
    <source>
        <dbReference type="ARBA" id="ARBA00023015"/>
    </source>
</evidence>
<evidence type="ECO:0000259" key="4">
    <source>
        <dbReference type="PROSITE" id="PS50949"/>
    </source>
</evidence>
<dbReference type="InterPro" id="IPR036390">
    <property type="entry name" value="WH_DNA-bd_sf"/>
</dbReference>
<dbReference type="SUPFAM" id="SSF48008">
    <property type="entry name" value="GntR ligand-binding domain-like"/>
    <property type="match status" value="1"/>
</dbReference>
<dbReference type="Gene3D" id="1.20.120.530">
    <property type="entry name" value="GntR ligand-binding domain-like"/>
    <property type="match status" value="1"/>
</dbReference>
<reference evidence="5 6" key="1">
    <citation type="submission" date="2017-02" db="EMBL/GenBank/DDBJ databases">
        <title>The new phylogeny of genus Mycobacterium.</title>
        <authorList>
            <person name="Tortoli E."/>
            <person name="Trovato A."/>
            <person name="Cirillo D.M."/>
        </authorList>
    </citation>
    <scope>NUCLEOTIDE SEQUENCE [LARGE SCALE GENOMIC DNA]</scope>
    <source>
        <strain evidence="5 6">DSM 45000</strain>
    </source>
</reference>
<dbReference type="PANTHER" id="PTHR43537:SF24">
    <property type="entry name" value="GLUCONATE OPERON TRANSCRIPTIONAL REPRESSOR"/>
    <property type="match status" value="1"/>
</dbReference>
<dbReference type="SMART" id="SM00895">
    <property type="entry name" value="FCD"/>
    <property type="match status" value="1"/>
</dbReference>
<dbReference type="GO" id="GO:0003677">
    <property type="term" value="F:DNA binding"/>
    <property type="evidence" value="ECO:0007669"/>
    <property type="project" value="UniProtKB-KW"/>
</dbReference>
<dbReference type="InterPro" id="IPR008920">
    <property type="entry name" value="TF_FadR/GntR_C"/>
</dbReference>
<dbReference type="SUPFAM" id="SSF46785">
    <property type="entry name" value="Winged helix' DNA-binding domain"/>
    <property type="match status" value="1"/>
</dbReference>
<dbReference type="Gene3D" id="1.10.10.10">
    <property type="entry name" value="Winged helix-like DNA-binding domain superfamily/Winged helix DNA-binding domain"/>
    <property type="match status" value="1"/>
</dbReference>
<dbReference type="PANTHER" id="PTHR43537">
    <property type="entry name" value="TRANSCRIPTIONAL REGULATOR, GNTR FAMILY"/>
    <property type="match status" value="1"/>
</dbReference>
<gene>
    <name evidence="5" type="ORF">BST39_04455</name>
</gene>
<organism evidence="5 6">
    <name type="scientific">Mycobacterium paraseoulense</name>
    <dbReference type="NCBI Taxonomy" id="590652"/>
    <lineage>
        <taxon>Bacteria</taxon>
        <taxon>Bacillati</taxon>
        <taxon>Actinomycetota</taxon>
        <taxon>Actinomycetes</taxon>
        <taxon>Mycobacteriales</taxon>
        <taxon>Mycobacteriaceae</taxon>
        <taxon>Mycobacterium</taxon>
    </lineage>
</organism>
<evidence type="ECO:0000256" key="3">
    <source>
        <dbReference type="ARBA" id="ARBA00023163"/>
    </source>
</evidence>
<dbReference type="STRING" id="590652.BST39_04455"/>
<protein>
    <submittedName>
        <fullName evidence="5">GntR family transcriptional regulator</fullName>
    </submittedName>
</protein>
<dbReference type="PROSITE" id="PS50949">
    <property type="entry name" value="HTH_GNTR"/>
    <property type="match status" value="1"/>
</dbReference>
<dbReference type="PRINTS" id="PR00035">
    <property type="entry name" value="HTHGNTR"/>
</dbReference>
<dbReference type="OrthoDB" id="7989071at2"/>
<evidence type="ECO:0000256" key="2">
    <source>
        <dbReference type="ARBA" id="ARBA00023125"/>
    </source>
</evidence>
<evidence type="ECO:0000313" key="6">
    <source>
        <dbReference type="Proteomes" id="UP000192513"/>
    </source>
</evidence>
<sequence>MPVKVKGDGEPVGRAADVIARQLRRRIIRGELTEGDVLPSEADLLNQFGVSRPTLREAIRVLESESLVVVKRGSRGGIEVSVPRVQKAAHYAGLLLEYRQATTADVFTAAAAIEGPCVAMLARNRSADDLKRLREAVTAERDVNVDPGHLLELQNEFHRLVIDMAGNQTLAVLSDVIRHIIELATQSYVDDNGGSSPSSAASAAAATRTHAKVVELIADKDAAGAEALWRKHILATSARLRSSGVAGSVVDLLE</sequence>
<dbReference type="Pfam" id="PF07729">
    <property type="entry name" value="FCD"/>
    <property type="match status" value="1"/>
</dbReference>
<dbReference type="Pfam" id="PF00392">
    <property type="entry name" value="GntR"/>
    <property type="match status" value="1"/>
</dbReference>
<dbReference type="InterPro" id="IPR036388">
    <property type="entry name" value="WH-like_DNA-bd_sf"/>
</dbReference>
<name>A0A1X0IGJ5_9MYCO</name>
<evidence type="ECO:0000313" key="5">
    <source>
        <dbReference type="EMBL" id="ORB45469.1"/>
    </source>
</evidence>
<dbReference type="SMART" id="SM00345">
    <property type="entry name" value="HTH_GNTR"/>
    <property type="match status" value="1"/>
</dbReference>